<dbReference type="PANTHER" id="PTHR47526">
    <property type="entry name" value="ATP-DEPENDENT DNA HELICASE"/>
    <property type="match status" value="1"/>
</dbReference>
<sequence>MPDLPAVEAMDITSYLVLHTSYYTASQMKAYKSLEAFNYFVCGWVNDLGTKEALNKCRLVFARVPVPAAMVPAPAAMVPASEPDLTAMFPAPEPAHAAMFPAPEPANTAMFPAPEPAHTAMIQASVPVPTAMVPTPEPTHTAMVPGPELAHTAMVPAPEPTHTAMVPAPEPAHTAMVQASVPVPAAMVPAPVPAMVPAQNVPSSWYGRLVTNLLLLLLLLLTDLRLKPVRLTDGLDLCSSKHSKGLGSFHPLCGDVDLREASEDTEPAVLGQLSCCGLPEDEEELRRKNREMFGQEEHQIR</sequence>
<evidence type="ECO:0000313" key="1">
    <source>
        <dbReference type="EMBL" id="KAF3859842.1"/>
    </source>
</evidence>
<keyword evidence="2" id="KW-1185">Reference proteome</keyword>
<dbReference type="AlphaFoldDB" id="A0A7J5ZDC9"/>
<organism evidence="1 2">
    <name type="scientific">Dissostichus mawsoni</name>
    <name type="common">Antarctic cod</name>
    <dbReference type="NCBI Taxonomy" id="36200"/>
    <lineage>
        <taxon>Eukaryota</taxon>
        <taxon>Metazoa</taxon>
        <taxon>Chordata</taxon>
        <taxon>Craniata</taxon>
        <taxon>Vertebrata</taxon>
        <taxon>Euteleostomi</taxon>
        <taxon>Actinopterygii</taxon>
        <taxon>Neopterygii</taxon>
        <taxon>Teleostei</taxon>
        <taxon>Neoteleostei</taxon>
        <taxon>Acanthomorphata</taxon>
        <taxon>Eupercaria</taxon>
        <taxon>Perciformes</taxon>
        <taxon>Notothenioidei</taxon>
        <taxon>Nototheniidae</taxon>
        <taxon>Dissostichus</taxon>
    </lineage>
</organism>
<dbReference type="OrthoDB" id="6155932at2759"/>
<name>A0A7J5ZDC9_DISMA</name>
<reference evidence="1 2" key="1">
    <citation type="submission" date="2020-03" db="EMBL/GenBank/DDBJ databases">
        <title>Dissostichus mawsoni Genome sequencing and assembly.</title>
        <authorList>
            <person name="Park H."/>
        </authorList>
    </citation>
    <scope>NUCLEOTIDE SEQUENCE [LARGE SCALE GENOMIC DNA]</scope>
    <source>
        <strain evidence="1">DM0001</strain>
        <tissue evidence="1">Muscle</tissue>
    </source>
</reference>
<dbReference type="PANTHER" id="PTHR47526:SF4">
    <property type="entry name" value="SWIM-TYPE DOMAIN-CONTAINING PROTEIN"/>
    <property type="match status" value="1"/>
</dbReference>
<gene>
    <name evidence="1" type="ORF">F7725_000097</name>
</gene>
<dbReference type="PRINTS" id="PR01217">
    <property type="entry name" value="PRICHEXTENSN"/>
</dbReference>
<protein>
    <submittedName>
        <fullName evidence="1">Uncharacterized protein</fullName>
    </submittedName>
</protein>
<evidence type="ECO:0000313" key="2">
    <source>
        <dbReference type="Proteomes" id="UP000518266"/>
    </source>
</evidence>
<proteinExistence type="predicted"/>
<accession>A0A7J5ZDC9</accession>
<dbReference type="Proteomes" id="UP000518266">
    <property type="component" value="Unassembled WGS sequence"/>
</dbReference>
<dbReference type="EMBL" id="JAAKFY010000002">
    <property type="protein sequence ID" value="KAF3859842.1"/>
    <property type="molecule type" value="Genomic_DNA"/>
</dbReference>
<comment type="caution">
    <text evidence="1">The sequence shown here is derived from an EMBL/GenBank/DDBJ whole genome shotgun (WGS) entry which is preliminary data.</text>
</comment>